<reference evidence="2 3" key="2">
    <citation type="journal article" date="2013" name="Plant Cell Physiol.">
        <title>Rice Annotation Project Database (RAP-DB): an integrative and interactive database for rice genomics.</title>
        <authorList>
            <person name="Sakai H."/>
            <person name="Lee S.S."/>
            <person name="Tanaka T."/>
            <person name="Numa H."/>
            <person name="Kim J."/>
            <person name="Kawahara Y."/>
            <person name="Wakimoto H."/>
            <person name="Yang C.C."/>
            <person name="Iwamoto M."/>
            <person name="Abe T."/>
            <person name="Yamada Y."/>
            <person name="Muto A."/>
            <person name="Inokuchi H."/>
            <person name="Ikemura T."/>
            <person name="Matsumoto T."/>
            <person name="Sasaki T."/>
            <person name="Itoh T."/>
        </authorList>
    </citation>
    <scope>NUCLEOTIDE SEQUENCE [LARGE SCALE GENOMIC DNA]</scope>
    <source>
        <strain evidence="3">cv. Nipponbare</strain>
    </source>
</reference>
<gene>
    <name evidence="2" type="ordered locus">Os04g0522625</name>
    <name evidence="2" type="ORF">OSNPB_040522625</name>
</gene>
<name>A0A0P0WCL4_ORYSJ</name>
<reference evidence="3" key="1">
    <citation type="journal article" date="2005" name="Nature">
        <title>The map-based sequence of the rice genome.</title>
        <authorList>
            <consortium name="International rice genome sequencing project (IRGSP)"/>
            <person name="Matsumoto T."/>
            <person name="Wu J."/>
            <person name="Kanamori H."/>
            <person name="Katayose Y."/>
            <person name="Fujisawa M."/>
            <person name="Namiki N."/>
            <person name="Mizuno H."/>
            <person name="Yamamoto K."/>
            <person name="Antonio B.A."/>
            <person name="Baba T."/>
            <person name="Sakata K."/>
            <person name="Nagamura Y."/>
            <person name="Aoki H."/>
            <person name="Arikawa K."/>
            <person name="Arita K."/>
            <person name="Bito T."/>
            <person name="Chiden Y."/>
            <person name="Fujitsuka N."/>
            <person name="Fukunaka R."/>
            <person name="Hamada M."/>
            <person name="Harada C."/>
            <person name="Hayashi A."/>
            <person name="Hijishita S."/>
            <person name="Honda M."/>
            <person name="Hosokawa S."/>
            <person name="Ichikawa Y."/>
            <person name="Idonuma A."/>
            <person name="Iijima M."/>
            <person name="Ikeda M."/>
            <person name="Ikeno M."/>
            <person name="Ito K."/>
            <person name="Ito S."/>
            <person name="Ito T."/>
            <person name="Ito Y."/>
            <person name="Ito Y."/>
            <person name="Iwabuchi A."/>
            <person name="Kamiya K."/>
            <person name="Karasawa W."/>
            <person name="Kurita K."/>
            <person name="Katagiri S."/>
            <person name="Kikuta A."/>
            <person name="Kobayashi H."/>
            <person name="Kobayashi N."/>
            <person name="Machita K."/>
            <person name="Maehara T."/>
            <person name="Masukawa M."/>
            <person name="Mizubayashi T."/>
            <person name="Mukai Y."/>
            <person name="Nagasaki H."/>
            <person name="Nagata Y."/>
            <person name="Naito S."/>
            <person name="Nakashima M."/>
            <person name="Nakama Y."/>
            <person name="Nakamichi Y."/>
            <person name="Nakamura M."/>
            <person name="Meguro A."/>
            <person name="Negishi M."/>
            <person name="Ohta I."/>
            <person name="Ohta T."/>
            <person name="Okamoto M."/>
            <person name="Ono N."/>
            <person name="Saji S."/>
            <person name="Sakaguchi M."/>
            <person name="Sakai K."/>
            <person name="Shibata M."/>
            <person name="Shimokawa T."/>
            <person name="Song J."/>
            <person name="Takazaki Y."/>
            <person name="Terasawa K."/>
            <person name="Tsugane M."/>
            <person name="Tsuji K."/>
            <person name="Ueda S."/>
            <person name="Waki K."/>
            <person name="Yamagata H."/>
            <person name="Yamamoto M."/>
            <person name="Yamamoto S."/>
            <person name="Yamane H."/>
            <person name="Yoshiki S."/>
            <person name="Yoshihara R."/>
            <person name="Yukawa K."/>
            <person name="Zhong H."/>
            <person name="Yano M."/>
            <person name="Yuan Q."/>
            <person name="Ouyang S."/>
            <person name="Liu J."/>
            <person name="Jones K.M."/>
            <person name="Gansberger K."/>
            <person name="Moffat K."/>
            <person name="Hill J."/>
            <person name="Bera J."/>
            <person name="Fadrosh D."/>
            <person name="Jin S."/>
            <person name="Johri S."/>
            <person name="Kim M."/>
            <person name="Overton L."/>
            <person name="Reardon M."/>
            <person name="Tsitrin T."/>
            <person name="Vuong H."/>
            <person name="Weaver B."/>
            <person name="Ciecko A."/>
            <person name="Tallon L."/>
            <person name="Jackson J."/>
            <person name="Pai G."/>
            <person name="Aken S.V."/>
            <person name="Utterback T."/>
            <person name="Reidmuller S."/>
            <person name="Feldblyum T."/>
            <person name="Hsiao J."/>
            <person name="Zismann V."/>
            <person name="Iobst S."/>
            <person name="de Vazeille A.R."/>
            <person name="Buell C.R."/>
            <person name="Ying K."/>
            <person name="Li Y."/>
            <person name="Lu T."/>
            <person name="Huang Y."/>
            <person name="Zhao Q."/>
            <person name="Feng Q."/>
            <person name="Zhang L."/>
            <person name="Zhu J."/>
            <person name="Weng Q."/>
            <person name="Mu J."/>
            <person name="Lu Y."/>
            <person name="Fan D."/>
            <person name="Liu Y."/>
            <person name="Guan J."/>
            <person name="Zhang Y."/>
            <person name="Yu S."/>
            <person name="Liu X."/>
            <person name="Zhang Y."/>
            <person name="Hong G."/>
            <person name="Han B."/>
            <person name="Choisne N."/>
            <person name="Demange N."/>
            <person name="Orjeda G."/>
            <person name="Samain S."/>
            <person name="Cattolico L."/>
            <person name="Pelletier E."/>
            <person name="Couloux A."/>
            <person name="Segurens B."/>
            <person name="Wincker P."/>
            <person name="D'Hont A."/>
            <person name="Scarpelli C."/>
            <person name="Weissenbach J."/>
            <person name="Salanoubat M."/>
            <person name="Quetier F."/>
            <person name="Yu Y."/>
            <person name="Kim H.R."/>
            <person name="Rambo T."/>
            <person name="Currie J."/>
            <person name="Collura K."/>
            <person name="Luo M."/>
            <person name="Yang T."/>
            <person name="Ammiraju J.S.S."/>
            <person name="Engler F."/>
            <person name="Soderlund C."/>
            <person name="Wing R.A."/>
            <person name="Palmer L.E."/>
            <person name="de la Bastide M."/>
            <person name="Spiegel L."/>
            <person name="Nascimento L."/>
            <person name="Zutavern T."/>
            <person name="O'Shaughnessy A."/>
            <person name="Dike S."/>
            <person name="Dedhia N."/>
            <person name="Preston R."/>
            <person name="Balija V."/>
            <person name="McCombie W.R."/>
            <person name="Chow T."/>
            <person name="Chen H."/>
            <person name="Chung M."/>
            <person name="Chen C."/>
            <person name="Shaw J."/>
            <person name="Wu H."/>
            <person name="Hsiao K."/>
            <person name="Chao Y."/>
            <person name="Chu M."/>
            <person name="Cheng C."/>
            <person name="Hour A."/>
            <person name="Lee P."/>
            <person name="Lin S."/>
            <person name="Lin Y."/>
            <person name="Liou J."/>
            <person name="Liu S."/>
            <person name="Hsing Y."/>
            <person name="Raghuvanshi S."/>
            <person name="Mohanty A."/>
            <person name="Bharti A.K."/>
            <person name="Gaur A."/>
            <person name="Gupta V."/>
            <person name="Kumar D."/>
            <person name="Ravi V."/>
            <person name="Vij S."/>
            <person name="Kapur A."/>
            <person name="Khurana P."/>
            <person name="Khurana P."/>
            <person name="Khurana J.P."/>
            <person name="Tyagi A.K."/>
            <person name="Gaikwad K."/>
            <person name="Singh A."/>
            <person name="Dalal V."/>
            <person name="Srivastava S."/>
            <person name="Dixit A."/>
            <person name="Pal A.K."/>
            <person name="Ghazi I.A."/>
            <person name="Yadav M."/>
            <person name="Pandit A."/>
            <person name="Bhargava A."/>
            <person name="Sureshbabu K."/>
            <person name="Batra K."/>
            <person name="Sharma T.R."/>
            <person name="Mohapatra T."/>
            <person name="Singh N.K."/>
            <person name="Messing J."/>
            <person name="Nelson A.B."/>
            <person name="Fuks G."/>
            <person name="Kavchok S."/>
            <person name="Keizer G."/>
            <person name="Linton E."/>
            <person name="Llaca V."/>
            <person name="Song R."/>
            <person name="Tanyolac B."/>
            <person name="Young S."/>
            <person name="Ho-Il K."/>
            <person name="Hahn J.H."/>
            <person name="Sangsakoo G."/>
            <person name="Vanavichit A."/>
            <person name="de Mattos Luiz.A.T."/>
            <person name="Zimmer P.D."/>
            <person name="Malone G."/>
            <person name="Dellagostin O."/>
            <person name="de Oliveira A.C."/>
            <person name="Bevan M."/>
            <person name="Bancroft I."/>
            <person name="Minx P."/>
            <person name="Cordum H."/>
            <person name="Wilson R."/>
            <person name="Cheng Z."/>
            <person name="Jin W."/>
            <person name="Jiang J."/>
            <person name="Leong S.A."/>
            <person name="Iwama H."/>
            <person name="Gojobori T."/>
            <person name="Itoh T."/>
            <person name="Niimura Y."/>
            <person name="Fujii Y."/>
            <person name="Habara T."/>
            <person name="Sakai H."/>
            <person name="Sato Y."/>
            <person name="Wilson G."/>
            <person name="Kumar K."/>
            <person name="McCouch S."/>
            <person name="Juretic N."/>
            <person name="Hoen D."/>
            <person name="Wright S."/>
            <person name="Bruskiewich R."/>
            <person name="Bureau T."/>
            <person name="Miyao A."/>
            <person name="Hirochika H."/>
            <person name="Nishikawa T."/>
            <person name="Kadowaki K."/>
            <person name="Sugiura M."/>
            <person name="Burr B."/>
            <person name="Sasaki T."/>
        </authorList>
    </citation>
    <scope>NUCLEOTIDE SEQUENCE [LARGE SCALE GENOMIC DNA]</scope>
    <source>
        <strain evidence="3">cv. Nipponbare</strain>
    </source>
</reference>
<dbReference type="EMBL" id="AP014960">
    <property type="protein sequence ID" value="BAS90134.1"/>
    <property type="molecule type" value="Genomic_DNA"/>
</dbReference>
<feature type="compositionally biased region" description="Low complexity" evidence="1">
    <location>
        <begin position="215"/>
        <end position="227"/>
    </location>
</feature>
<proteinExistence type="predicted"/>
<feature type="region of interest" description="Disordered" evidence="1">
    <location>
        <begin position="61"/>
        <end position="89"/>
    </location>
</feature>
<reference evidence="2 3" key="3">
    <citation type="journal article" date="2013" name="Rice">
        <title>Improvement of the Oryza sativa Nipponbare reference genome using next generation sequence and optical map data.</title>
        <authorList>
            <person name="Kawahara Y."/>
            <person name="de la Bastide M."/>
            <person name="Hamilton J.P."/>
            <person name="Kanamori H."/>
            <person name="McCombie W.R."/>
            <person name="Ouyang S."/>
            <person name="Schwartz D.C."/>
            <person name="Tanaka T."/>
            <person name="Wu J."/>
            <person name="Zhou S."/>
            <person name="Childs K.L."/>
            <person name="Davidson R.M."/>
            <person name="Lin H."/>
            <person name="Quesada-Ocampo L."/>
            <person name="Vaillancourt B."/>
            <person name="Sakai H."/>
            <person name="Lee S.S."/>
            <person name="Kim J."/>
            <person name="Numa H."/>
            <person name="Itoh T."/>
            <person name="Buell C.R."/>
            <person name="Matsumoto T."/>
        </authorList>
    </citation>
    <scope>NUCLEOTIDE SEQUENCE [LARGE SCALE GENOMIC DNA]</scope>
    <source>
        <strain evidence="3">cv. Nipponbare</strain>
    </source>
</reference>
<dbReference type="Gramene" id="Os04t0522625-00">
    <property type="protein sequence ID" value="Os04t0522625-00"/>
    <property type="gene ID" value="Os04g0522625"/>
</dbReference>
<evidence type="ECO:0000313" key="2">
    <source>
        <dbReference type="EMBL" id="BAS90134.1"/>
    </source>
</evidence>
<dbReference type="Proteomes" id="UP000059680">
    <property type="component" value="Chromosome 4"/>
</dbReference>
<dbReference type="PaxDb" id="39947-A0A0P0WCL4"/>
<keyword evidence="3" id="KW-1185">Reference proteome</keyword>
<evidence type="ECO:0000313" key="3">
    <source>
        <dbReference type="Proteomes" id="UP000059680"/>
    </source>
</evidence>
<protein>
    <submittedName>
        <fullName evidence="2">Os04g0522625 protein</fullName>
    </submittedName>
</protein>
<organism evidence="2 3">
    <name type="scientific">Oryza sativa subsp. japonica</name>
    <name type="common">Rice</name>
    <dbReference type="NCBI Taxonomy" id="39947"/>
    <lineage>
        <taxon>Eukaryota</taxon>
        <taxon>Viridiplantae</taxon>
        <taxon>Streptophyta</taxon>
        <taxon>Embryophyta</taxon>
        <taxon>Tracheophyta</taxon>
        <taxon>Spermatophyta</taxon>
        <taxon>Magnoliopsida</taxon>
        <taxon>Liliopsida</taxon>
        <taxon>Poales</taxon>
        <taxon>Poaceae</taxon>
        <taxon>BOP clade</taxon>
        <taxon>Oryzoideae</taxon>
        <taxon>Oryzeae</taxon>
        <taxon>Oryzinae</taxon>
        <taxon>Oryza</taxon>
        <taxon>Oryza sativa</taxon>
    </lineage>
</organism>
<evidence type="ECO:0000256" key="1">
    <source>
        <dbReference type="SAM" id="MobiDB-lite"/>
    </source>
</evidence>
<sequence>MLTTRASGRGLTATHRESFIRCRPPTWSWHRTVRKSLSVCGTSPNVSAAKGHAGYRLSRRKHVVSSHPAGNHGAADAPPPPRPVSSSASAAATVFATRDIASATSCITPLKEVRSPKSQSAPEMLASGTWNASDHERWRSDVAVGLPHRYEPLSRPAFSLVSNGRRNSLACSRLISSISSRPTPWLVSWKNPHSDAALAMAPAHAFLSPAPPLVSRSRSTIGRSRSSTAPPEPTICTAGGAMPPSRSRRSSASAR</sequence>
<dbReference type="InParanoid" id="A0A0P0WCL4"/>
<dbReference type="AlphaFoldDB" id="A0A0P0WCL4"/>
<accession>A0A0P0WCL4</accession>
<feature type="region of interest" description="Disordered" evidence="1">
    <location>
        <begin position="212"/>
        <end position="255"/>
    </location>
</feature>